<dbReference type="SUPFAM" id="SSF56935">
    <property type="entry name" value="Porins"/>
    <property type="match status" value="1"/>
</dbReference>
<comment type="subunit">
    <text evidence="2">Homotrimer.</text>
</comment>
<sequence length="351" mass="38802">MNRKNTTIARCVPAAIAAWALAPTLALAQVTLSGFVDLNLEIAKSGGGTQRSLVSGGLNTSRLQFKSVEDLGGGLKATAVHELTFRADSGQAGSPRHTYVALGSKEWGELSAGRRDLPSAEMYGYIDPTFSGDYSPISNTLLYFAPWRESNGIFYTSPRVANLQARIGTTFGREDGSKDAKATSIAVDYWNKDLYLMAAFDRQYRRDLDSPERMRHSSDHYLGGVYSMGPLDLTFLYHRYNGYYAYPPYVGFASKGNDVQLGLRYEFNALQRVFASVVRKNDRPNAALSDATSWVAGYLHGLSKRTDLYTIVGAVHHARDSELRFPVSFNHATPLSNENPRGVQIGMRHKF</sequence>
<dbReference type="Gene3D" id="2.40.160.10">
    <property type="entry name" value="Porin"/>
    <property type="match status" value="1"/>
</dbReference>
<proteinExistence type="predicted"/>
<dbReference type="GO" id="GO:0006811">
    <property type="term" value="P:monoatomic ion transport"/>
    <property type="evidence" value="ECO:0007669"/>
    <property type="project" value="UniProtKB-KW"/>
</dbReference>
<evidence type="ECO:0000256" key="2">
    <source>
        <dbReference type="ARBA" id="ARBA00011233"/>
    </source>
</evidence>
<dbReference type="GO" id="GO:0015288">
    <property type="term" value="F:porin activity"/>
    <property type="evidence" value="ECO:0007669"/>
    <property type="project" value="UniProtKB-KW"/>
</dbReference>
<comment type="subcellular location">
    <subcellularLocation>
        <location evidence="1">Cell outer membrane</location>
        <topology evidence="1">Multi-pass membrane protein</topology>
    </subcellularLocation>
</comment>
<feature type="domain" description="Porin" evidence="12">
    <location>
        <begin position="15"/>
        <end position="314"/>
    </location>
</feature>
<keyword evidence="7" id="KW-0406">Ion transport</keyword>
<feature type="signal peptide" evidence="11">
    <location>
        <begin position="1"/>
        <end position="28"/>
    </location>
</feature>
<dbReference type="Pfam" id="PF13609">
    <property type="entry name" value="Porin_4"/>
    <property type="match status" value="1"/>
</dbReference>
<evidence type="ECO:0000256" key="11">
    <source>
        <dbReference type="SAM" id="SignalP"/>
    </source>
</evidence>
<gene>
    <name evidence="13" type="ORF">HNP48_003916</name>
</gene>
<dbReference type="InterPro" id="IPR050298">
    <property type="entry name" value="Gram-neg_bact_OMP"/>
</dbReference>
<feature type="chain" id="PRO_5030742360" evidence="11">
    <location>
        <begin position="29"/>
        <end position="351"/>
    </location>
</feature>
<evidence type="ECO:0000256" key="6">
    <source>
        <dbReference type="ARBA" id="ARBA00022729"/>
    </source>
</evidence>
<evidence type="ECO:0000256" key="7">
    <source>
        <dbReference type="ARBA" id="ARBA00023065"/>
    </source>
</evidence>
<organism evidence="13 14">
    <name type="scientific">Acidovorax soli</name>
    <dbReference type="NCBI Taxonomy" id="592050"/>
    <lineage>
        <taxon>Bacteria</taxon>
        <taxon>Pseudomonadati</taxon>
        <taxon>Pseudomonadota</taxon>
        <taxon>Betaproteobacteria</taxon>
        <taxon>Burkholderiales</taxon>
        <taxon>Comamonadaceae</taxon>
        <taxon>Acidovorax</taxon>
    </lineage>
</organism>
<protein>
    <submittedName>
        <fullName evidence="13">Putative porin</fullName>
    </submittedName>
</protein>
<dbReference type="AlphaFoldDB" id="A0A7X0UAM2"/>
<reference evidence="13 14" key="1">
    <citation type="submission" date="2020-08" db="EMBL/GenBank/DDBJ databases">
        <title>Functional genomics of gut bacteria from endangered species of beetles.</title>
        <authorList>
            <person name="Carlos-Shanley C."/>
        </authorList>
    </citation>
    <scope>NUCLEOTIDE SEQUENCE [LARGE SCALE GENOMIC DNA]</scope>
    <source>
        <strain evidence="13 14">S00198</strain>
    </source>
</reference>
<keyword evidence="3" id="KW-0813">Transport</keyword>
<dbReference type="CDD" id="cd00342">
    <property type="entry name" value="gram_neg_porins"/>
    <property type="match status" value="1"/>
</dbReference>
<dbReference type="PANTHER" id="PTHR34501:SF9">
    <property type="entry name" value="MAJOR OUTER MEMBRANE PROTEIN P.IA"/>
    <property type="match status" value="1"/>
</dbReference>
<dbReference type="EMBL" id="JACHLK010000008">
    <property type="protein sequence ID" value="MBB6561223.1"/>
    <property type="molecule type" value="Genomic_DNA"/>
</dbReference>
<keyword evidence="14" id="KW-1185">Reference proteome</keyword>
<dbReference type="PANTHER" id="PTHR34501">
    <property type="entry name" value="PROTEIN YDDL-RELATED"/>
    <property type="match status" value="1"/>
</dbReference>
<evidence type="ECO:0000313" key="14">
    <source>
        <dbReference type="Proteomes" id="UP000575083"/>
    </source>
</evidence>
<keyword evidence="4" id="KW-1134">Transmembrane beta strand</keyword>
<comment type="caution">
    <text evidence="13">The sequence shown here is derived from an EMBL/GenBank/DDBJ whole genome shotgun (WGS) entry which is preliminary data.</text>
</comment>
<keyword evidence="5" id="KW-0812">Transmembrane</keyword>
<dbReference type="InterPro" id="IPR023614">
    <property type="entry name" value="Porin_dom_sf"/>
</dbReference>
<evidence type="ECO:0000256" key="10">
    <source>
        <dbReference type="ARBA" id="ARBA00023237"/>
    </source>
</evidence>
<dbReference type="InterPro" id="IPR033900">
    <property type="entry name" value="Gram_neg_porin_domain"/>
</dbReference>
<evidence type="ECO:0000256" key="3">
    <source>
        <dbReference type="ARBA" id="ARBA00022448"/>
    </source>
</evidence>
<keyword evidence="8" id="KW-0626">Porin</keyword>
<evidence type="ECO:0000256" key="5">
    <source>
        <dbReference type="ARBA" id="ARBA00022692"/>
    </source>
</evidence>
<evidence type="ECO:0000256" key="1">
    <source>
        <dbReference type="ARBA" id="ARBA00004571"/>
    </source>
</evidence>
<evidence type="ECO:0000256" key="4">
    <source>
        <dbReference type="ARBA" id="ARBA00022452"/>
    </source>
</evidence>
<name>A0A7X0UAM2_9BURK</name>
<dbReference type="RefSeq" id="WP_184860054.1">
    <property type="nucleotide sequence ID" value="NZ_JACHLK010000008.1"/>
</dbReference>
<evidence type="ECO:0000259" key="12">
    <source>
        <dbReference type="Pfam" id="PF13609"/>
    </source>
</evidence>
<dbReference type="Proteomes" id="UP000575083">
    <property type="component" value="Unassembled WGS sequence"/>
</dbReference>
<dbReference type="GO" id="GO:0009279">
    <property type="term" value="C:cell outer membrane"/>
    <property type="evidence" value="ECO:0007669"/>
    <property type="project" value="UniProtKB-SubCell"/>
</dbReference>
<evidence type="ECO:0000256" key="9">
    <source>
        <dbReference type="ARBA" id="ARBA00023136"/>
    </source>
</evidence>
<accession>A0A7X0UAM2</accession>
<dbReference type="GO" id="GO:0046930">
    <property type="term" value="C:pore complex"/>
    <property type="evidence" value="ECO:0007669"/>
    <property type="project" value="UniProtKB-KW"/>
</dbReference>
<keyword evidence="6 11" id="KW-0732">Signal</keyword>
<keyword evidence="10" id="KW-0998">Cell outer membrane</keyword>
<evidence type="ECO:0000313" key="13">
    <source>
        <dbReference type="EMBL" id="MBB6561223.1"/>
    </source>
</evidence>
<evidence type="ECO:0000256" key="8">
    <source>
        <dbReference type="ARBA" id="ARBA00023114"/>
    </source>
</evidence>
<keyword evidence="9" id="KW-0472">Membrane</keyword>